<organism evidence="2 3">
    <name type="scientific">Acidiferrobacter thiooxydans</name>
    <dbReference type="NCBI Taxonomy" id="163359"/>
    <lineage>
        <taxon>Bacteria</taxon>
        <taxon>Pseudomonadati</taxon>
        <taxon>Pseudomonadota</taxon>
        <taxon>Gammaproteobacteria</taxon>
        <taxon>Acidiferrobacterales</taxon>
        <taxon>Acidiferrobacteraceae</taxon>
        <taxon>Acidiferrobacter</taxon>
    </lineage>
</organism>
<dbReference type="PANTHER" id="PTHR33490:SF1">
    <property type="entry name" value="SLL1233 PROTEIN"/>
    <property type="match status" value="1"/>
</dbReference>
<protein>
    <recommendedName>
        <fullName evidence="1">Transglutaminase-like domain-containing protein</fullName>
    </recommendedName>
</protein>
<dbReference type="SUPFAM" id="SSF54001">
    <property type="entry name" value="Cysteine proteinases"/>
    <property type="match status" value="1"/>
</dbReference>
<dbReference type="PANTHER" id="PTHR33490">
    <property type="entry name" value="BLR5614 PROTEIN-RELATED"/>
    <property type="match status" value="1"/>
</dbReference>
<dbReference type="RefSeq" id="WP_114282237.1">
    <property type="nucleotide sequence ID" value="NZ_PSYR01000001.1"/>
</dbReference>
<dbReference type="Pfam" id="PF08379">
    <property type="entry name" value="Bact_transglu_N"/>
    <property type="match status" value="1"/>
</dbReference>
<dbReference type="Gene3D" id="3.10.620.30">
    <property type="match status" value="1"/>
</dbReference>
<dbReference type="InterPro" id="IPR038765">
    <property type="entry name" value="Papain-like_cys_pep_sf"/>
</dbReference>
<comment type="caution">
    <text evidence="2">The sequence shown here is derived from an EMBL/GenBank/DDBJ whole genome shotgun (WGS) entry which is preliminary data.</text>
</comment>
<keyword evidence="3" id="KW-1185">Reference proteome</keyword>
<feature type="domain" description="Transglutaminase-like" evidence="1">
    <location>
        <begin position="171"/>
        <end position="243"/>
    </location>
</feature>
<evidence type="ECO:0000313" key="2">
    <source>
        <dbReference type="EMBL" id="RCN58605.1"/>
    </source>
</evidence>
<proteinExistence type="predicted"/>
<dbReference type="OrthoDB" id="9804872at2"/>
<sequence>MDLLALTHNVHYDYQSPVFLGPHIFRLSPSFPSRFCLKDYSLHISPLPQTLHWQSDLFGNRVARAVFAARTSALDVTMTATFCWQETNPLDFLLEGTAVQWPPLYAENLVSPLAPYLQATEDGPLFHAFVEKLREGPASTVAFLAYAAQQIAATVRYTCRLDPGIQDVETTLGKGTGSCRDSAWLFVQAARRLGFATRFVSGYLIELAAKVGDKALGADTAALHAWADVVLPGAGWVAVDPTSGLFAGADHIPLAAAPDPALVEPLLGSCERQATHWHYSHSIRRLGRCVGH</sequence>
<dbReference type="InterPro" id="IPR013589">
    <property type="entry name" value="Bac_transglu_N"/>
</dbReference>
<dbReference type="InterPro" id="IPR002931">
    <property type="entry name" value="Transglutaminase-like"/>
</dbReference>
<dbReference type="Proteomes" id="UP000253250">
    <property type="component" value="Unassembled WGS sequence"/>
</dbReference>
<dbReference type="SMART" id="SM00460">
    <property type="entry name" value="TGc"/>
    <property type="match status" value="1"/>
</dbReference>
<dbReference type="Pfam" id="PF01841">
    <property type="entry name" value="Transglut_core"/>
    <property type="match status" value="1"/>
</dbReference>
<reference evidence="2 3" key="1">
    <citation type="submission" date="2018-02" db="EMBL/GenBank/DDBJ databases">
        <title>Insights into the biology of acidophilic members of the Acidiferrobacteraceae family derived from comparative genomic analyses.</title>
        <authorList>
            <person name="Issotta F."/>
            <person name="Thyssen C."/>
            <person name="Mena C."/>
            <person name="Moya A."/>
            <person name="Bellenberg S."/>
            <person name="Sproer C."/>
            <person name="Covarrubias P.C."/>
            <person name="Sand W."/>
            <person name="Quatrini R."/>
            <person name="Vera M."/>
        </authorList>
    </citation>
    <scope>NUCLEOTIDE SEQUENCE [LARGE SCALE GENOMIC DNA]</scope>
    <source>
        <strain evidence="3">m-1</strain>
    </source>
</reference>
<dbReference type="AlphaFoldDB" id="A0A368HKP5"/>
<evidence type="ECO:0000313" key="3">
    <source>
        <dbReference type="Proteomes" id="UP000253250"/>
    </source>
</evidence>
<accession>A0A368HKP5</accession>
<evidence type="ECO:0000259" key="1">
    <source>
        <dbReference type="SMART" id="SM00460"/>
    </source>
</evidence>
<name>A0A368HKP5_9GAMM</name>
<dbReference type="EMBL" id="PSYR01000001">
    <property type="protein sequence ID" value="RCN58605.1"/>
    <property type="molecule type" value="Genomic_DNA"/>
</dbReference>
<gene>
    <name evidence="2" type="ORF">C4900_02135</name>
</gene>